<dbReference type="CDD" id="cd16618">
    <property type="entry name" value="mRING-HC-C4C4_CNOT4"/>
    <property type="match status" value="1"/>
</dbReference>
<dbReference type="InterPro" id="IPR003954">
    <property type="entry name" value="RRM_euk-type"/>
</dbReference>
<dbReference type="Pfam" id="PF14570">
    <property type="entry name" value="zf-RING_4"/>
    <property type="match status" value="1"/>
</dbReference>
<keyword evidence="2" id="KW-0863">Zinc-finger</keyword>
<feature type="compositionally biased region" description="Basic and acidic residues" evidence="3">
    <location>
        <begin position="80"/>
        <end position="112"/>
    </location>
</feature>
<dbReference type="InterPro" id="IPR012677">
    <property type="entry name" value="Nucleotide-bd_a/b_plait_sf"/>
</dbReference>
<proteinExistence type="predicted"/>
<keyword evidence="2" id="KW-0479">Metal-binding</keyword>
<dbReference type="InterPro" id="IPR013083">
    <property type="entry name" value="Znf_RING/FYVE/PHD"/>
</dbReference>
<dbReference type="Gene3D" id="3.30.40.10">
    <property type="entry name" value="Zinc/RING finger domain, C3HC4 (zinc finger)"/>
    <property type="match status" value="1"/>
</dbReference>
<feature type="compositionally biased region" description="Polar residues" evidence="3">
    <location>
        <begin position="275"/>
        <end position="286"/>
    </location>
</feature>
<reference evidence="7 8" key="1">
    <citation type="journal article" date="2021" name="G3 (Bethesda)">
        <title>Genomic diversity, chromosomal rearrangements, and interspecies hybridization in the ogataea polymorpha species complex.</title>
        <authorList>
            <person name="Hanson S.J."/>
            <person name="Cinneide E.O."/>
            <person name="Salzberg L.I."/>
            <person name="Wolfe K.H."/>
            <person name="McGowan J."/>
            <person name="Fitzpatrick D.A."/>
            <person name="Matlin K."/>
        </authorList>
    </citation>
    <scope>NUCLEOTIDE SEQUENCE [LARGE SCALE GENOMIC DNA]</scope>
    <source>
        <strain evidence="7">51-138</strain>
    </source>
</reference>
<evidence type="ECO:0000313" key="8">
    <source>
        <dbReference type="Proteomes" id="UP001197328"/>
    </source>
</evidence>
<dbReference type="SUPFAM" id="SSF57850">
    <property type="entry name" value="RING/U-box"/>
    <property type="match status" value="1"/>
</dbReference>
<dbReference type="Gene3D" id="3.30.70.330">
    <property type="match status" value="1"/>
</dbReference>
<dbReference type="PROSITE" id="PS50102">
    <property type="entry name" value="RRM"/>
    <property type="match status" value="1"/>
</dbReference>
<evidence type="ECO:0000256" key="3">
    <source>
        <dbReference type="SAM" id="MobiDB-lite"/>
    </source>
</evidence>
<evidence type="ECO:0000256" key="1">
    <source>
        <dbReference type="PROSITE-ProRule" id="PRU00176"/>
    </source>
</evidence>
<dbReference type="InterPro" id="IPR001841">
    <property type="entry name" value="Znf_RING"/>
</dbReference>
<sequence length="574" mass="63869">MLYDPFNDKNDPFVPDEEDDLCPLCVEEMDITDKNFWPCPCGYQVCQFCYNNIRTNPELNGKCPACRRPYDDKNVVHKSVSPEEWKMNQARKEKQKRERRQVEKEKKDAEQAKRHHLAGMRVIQQNLVYVVGLNPPCSADELPSVLRSDKYFGQYGKISKIVINKRTPNPNNPHHTSPGYGVYVTFARKEDAARCIAAVDGSISDGRVLKAAHGTTKYCSSYLRGQPCPNPNCMFLHEPGEEADSYTRKDLSTRAINKKFEERSAVNGLIPPPASQNDTDSSSYQDHSPAPSSAVPAPSSAHEDENNLPGLPPTAAWAKLQQTQSQMSNLGLGPSSVSDLSSAPAALSAFPTLGDAILQKPVKTPSVQTKKKDRGKETGVVEDSLYCYKLIDDCIKLLNNQQEVSYAIKPSMRRNNVQSSFHLFSTEEMQKSMLSEGDNKQHMSRLVDSLLFAPFSKNYNYKTAALQEPAKPAQPTQPAQTSIQHQFYQPQPQRYPNNILQGGKQPVQSTQSAQQFLQQQLLQEQKLKALRQDKPSTATPPPPGLFPAASADNIKTTNSAELLSQLMGGKKLAV</sequence>
<dbReference type="InterPro" id="IPR034261">
    <property type="entry name" value="CNOT4_RRM"/>
</dbReference>
<name>A0ABQ7RUQ4_PICAN</name>
<evidence type="ECO:0000313" key="7">
    <source>
        <dbReference type="EMBL" id="KAG7847730.1"/>
    </source>
</evidence>
<dbReference type="InterPro" id="IPR035979">
    <property type="entry name" value="RBD_domain_sf"/>
</dbReference>
<evidence type="ECO:0000259" key="6">
    <source>
        <dbReference type="PROSITE" id="PS50103"/>
    </source>
</evidence>
<dbReference type="InterPro" id="IPR000504">
    <property type="entry name" value="RRM_dom"/>
</dbReference>
<accession>A0ABQ7RUQ4</accession>
<feature type="region of interest" description="Disordered" evidence="3">
    <location>
        <begin position="533"/>
        <end position="552"/>
    </location>
</feature>
<dbReference type="PROSITE" id="PS50089">
    <property type="entry name" value="ZF_RING_2"/>
    <property type="match status" value="1"/>
</dbReference>
<feature type="region of interest" description="Disordered" evidence="3">
    <location>
        <begin position="262"/>
        <end position="313"/>
    </location>
</feature>
<dbReference type="SMART" id="SM00361">
    <property type="entry name" value="RRM_1"/>
    <property type="match status" value="1"/>
</dbReference>
<feature type="domain" description="RING-type" evidence="4">
    <location>
        <begin position="22"/>
        <end position="67"/>
    </location>
</feature>
<evidence type="ECO:0000256" key="2">
    <source>
        <dbReference type="PROSITE-ProRule" id="PRU00723"/>
    </source>
</evidence>
<evidence type="ECO:0000259" key="5">
    <source>
        <dbReference type="PROSITE" id="PS50102"/>
    </source>
</evidence>
<dbReference type="PANTHER" id="PTHR12603">
    <property type="entry name" value="CCR4-NOT TRANSCRIPTION COMPLEX RELATED"/>
    <property type="match status" value="1"/>
</dbReference>
<feature type="domain" description="RRM" evidence="5">
    <location>
        <begin position="126"/>
        <end position="216"/>
    </location>
</feature>
<feature type="region of interest" description="Disordered" evidence="3">
    <location>
        <begin position="80"/>
        <end position="113"/>
    </location>
</feature>
<evidence type="ECO:0008006" key="9">
    <source>
        <dbReference type="Google" id="ProtNLM"/>
    </source>
</evidence>
<dbReference type="EMBL" id="JAHLVD010000009">
    <property type="protein sequence ID" value="KAG7847730.1"/>
    <property type="molecule type" value="Genomic_DNA"/>
</dbReference>
<keyword evidence="2" id="KW-0862">Zinc</keyword>
<keyword evidence="8" id="KW-1185">Reference proteome</keyword>
<feature type="region of interest" description="Disordered" evidence="3">
    <location>
        <begin position="492"/>
        <end position="514"/>
    </location>
</feature>
<dbReference type="InterPro" id="IPR039780">
    <property type="entry name" value="Mot2"/>
</dbReference>
<dbReference type="Pfam" id="PF00076">
    <property type="entry name" value="RRM_1"/>
    <property type="match status" value="1"/>
</dbReference>
<keyword evidence="1" id="KW-0694">RNA-binding</keyword>
<feature type="domain" description="C3H1-type" evidence="6">
    <location>
        <begin position="214"/>
        <end position="240"/>
    </location>
</feature>
<dbReference type="InterPro" id="IPR039515">
    <property type="entry name" value="NOT4_mRING-HC-C4C4"/>
</dbReference>
<dbReference type="CDD" id="cd12438">
    <property type="entry name" value="RRM_CNOT4"/>
    <property type="match status" value="1"/>
</dbReference>
<dbReference type="PANTHER" id="PTHR12603:SF0">
    <property type="entry name" value="CCR4-NOT TRANSCRIPTION COMPLEX SUBUNIT 4"/>
    <property type="match status" value="1"/>
</dbReference>
<organism evidence="7 8">
    <name type="scientific">Pichia angusta</name>
    <name type="common">Yeast</name>
    <name type="synonym">Hansenula polymorpha</name>
    <dbReference type="NCBI Taxonomy" id="870730"/>
    <lineage>
        <taxon>Eukaryota</taxon>
        <taxon>Fungi</taxon>
        <taxon>Dikarya</taxon>
        <taxon>Ascomycota</taxon>
        <taxon>Saccharomycotina</taxon>
        <taxon>Pichiomycetes</taxon>
        <taxon>Pichiales</taxon>
        <taxon>Pichiaceae</taxon>
        <taxon>Ogataea</taxon>
    </lineage>
</organism>
<dbReference type="Proteomes" id="UP001197328">
    <property type="component" value="Unassembled WGS sequence"/>
</dbReference>
<feature type="compositionally biased region" description="Low complexity" evidence="3">
    <location>
        <begin position="288"/>
        <end position="300"/>
    </location>
</feature>
<evidence type="ECO:0000259" key="4">
    <source>
        <dbReference type="PROSITE" id="PS50089"/>
    </source>
</evidence>
<feature type="zinc finger region" description="C3H1-type" evidence="2">
    <location>
        <begin position="214"/>
        <end position="240"/>
    </location>
</feature>
<protein>
    <recommendedName>
        <fullName evidence="9">General negative regulator of transcription subunit 4</fullName>
    </recommendedName>
</protein>
<dbReference type="SUPFAM" id="SSF54928">
    <property type="entry name" value="RNA-binding domain, RBD"/>
    <property type="match status" value="1"/>
</dbReference>
<comment type="caution">
    <text evidence="7">The sequence shown here is derived from an EMBL/GenBank/DDBJ whole genome shotgun (WGS) entry which is preliminary data.</text>
</comment>
<dbReference type="PROSITE" id="PS50103">
    <property type="entry name" value="ZF_C3H1"/>
    <property type="match status" value="1"/>
</dbReference>
<gene>
    <name evidence="7" type="ORF">KL940_003642</name>
</gene>
<dbReference type="InterPro" id="IPR000571">
    <property type="entry name" value="Znf_CCCH"/>
</dbReference>